<dbReference type="Proteomes" id="UP000190675">
    <property type="component" value="Chromosome I"/>
</dbReference>
<proteinExistence type="predicted"/>
<evidence type="ECO:0000313" key="1">
    <source>
        <dbReference type="EMBL" id="SHH35357.1"/>
    </source>
</evidence>
<dbReference type="AlphaFoldDB" id="A0A1M5S9T5"/>
<dbReference type="RefSeq" id="WP_197687862.1">
    <property type="nucleotide sequence ID" value="NZ_LT670818.1"/>
</dbReference>
<name>A0A1M5S9T5_9BRAD</name>
<accession>A0A1M5S9T5</accession>
<organism evidence="1 2">
    <name type="scientific">Bradyrhizobium erythrophlei</name>
    <dbReference type="NCBI Taxonomy" id="1437360"/>
    <lineage>
        <taxon>Bacteria</taxon>
        <taxon>Pseudomonadati</taxon>
        <taxon>Pseudomonadota</taxon>
        <taxon>Alphaproteobacteria</taxon>
        <taxon>Hyphomicrobiales</taxon>
        <taxon>Nitrobacteraceae</taxon>
        <taxon>Bradyrhizobium</taxon>
    </lineage>
</organism>
<evidence type="ECO:0000313" key="2">
    <source>
        <dbReference type="Proteomes" id="UP000190675"/>
    </source>
</evidence>
<reference evidence="1 2" key="1">
    <citation type="submission" date="2016-11" db="EMBL/GenBank/DDBJ databases">
        <authorList>
            <person name="Jaros S."/>
            <person name="Januszkiewicz K."/>
            <person name="Wedrychowicz H."/>
        </authorList>
    </citation>
    <scope>NUCLEOTIDE SEQUENCE [LARGE SCALE GENOMIC DNA]</scope>
    <source>
        <strain evidence="1 2">GAS242</strain>
    </source>
</reference>
<sequence length="160" mass="17798">MPIFRYFTIVGSTLLAFIFASDAYFGDHDGHPRFNGSLNESAVYAPRPEEVVATRELRFTRDVTPAARVRDAFARYVPNDGRRWTSAAALGDNKGNSHFSGALPERAVYAPGLNKVAAKVEPSFTRDITPAARVREAFAQFIPDDVNRWKRYSSAALLTQ</sequence>
<gene>
    <name evidence="1" type="ORF">SAMN05444169_7021</name>
</gene>
<dbReference type="EMBL" id="LT670818">
    <property type="protein sequence ID" value="SHH35357.1"/>
    <property type="molecule type" value="Genomic_DNA"/>
</dbReference>
<protein>
    <submittedName>
        <fullName evidence="1">Uncharacterized protein</fullName>
    </submittedName>
</protein>